<sequence>MNRRKTKAVVCLMDRVRNKQHNWHFRKNPCPANDFSFANVSLTFNHAARTPTNPRIRQLPRKGSSWWRNLVMDDDKTRAPKAPPTAPEIIIGDNQA</sequence>
<feature type="region of interest" description="Disordered" evidence="1">
    <location>
        <begin position="75"/>
        <end position="96"/>
    </location>
</feature>
<dbReference type="KEGG" id="nai:NECAME_09063"/>
<accession>W2TF04</accession>
<dbReference type="OrthoDB" id="5850502at2759"/>
<evidence type="ECO:0000313" key="3">
    <source>
        <dbReference type="Proteomes" id="UP000053676"/>
    </source>
</evidence>
<protein>
    <submittedName>
        <fullName evidence="2">Uncharacterized protein</fullName>
    </submittedName>
</protein>
<keyword evidence="3" id="KW-1185">Reference proteome</keyword>
<dbReference type="AlphaFoldDB" id="W2TF04"/>
<organism evidence="2 3">
    <name type="scientific">Necator americanus</name>
    <name type="common">Human hookworm</name>
    <dbReference type="NCBI Taxonomy" id="51031"/>
    <lineage>
        <taxon>Eukaryota</taxon>
        <taxon>Metazoa</taxon>
        <taxon>Ecdysozoa</taxon>
        <taxon>Nematoda</taxon>
        <taxon>Chromadorea</taxon>
        <taxon>Rhabditida</taxon>
        <taxon>Rhabditina</taxon>
        <taxon>Rhabditomorpha</taxon>
        <taxon>Strongyloidea</taxon>
        <taxon>Ancylostomatidae</taxon>
        <taxon>Bunostominae</taxon>
        <taxon>Necator</taxon>
    </lineage>
</organism>
<evidence type="ECO:0000313" key="2">
    <source>
        <dbReference type="EMBL" id="ETN80640.1"/>
    </source>
</evidence>
<evidence type="ECO:0000256" key="1">
    <source>
        <dbReference type="SAM" id="MobiDB-lite"/>
    </source>
</evidence>
<dbReference type="Proteomes" id="UP000053676">
    <property type="component" value="Unassembled WGS sequence"/>
</dbReference>
<proteinExistence type="predicted"/>
<reference evidence="3" key="1">
    <citation type="journal article" date="2014" name="Nat. Genet.">
        <title>Genome of the human hookworm Necator americanus.</title>
        <authorList>
            <person name="Tang Y.T."/>
            <person name="Gao X."/>
            <person name="Rosa B.A."/>
            <person name="Abubucker S."/>
            <person name="Hallsworth-Pepin K."/>
            <person name="Martin J."/>
            <person name="Tyagi R."/>
            <person name="Heizer E."/>
            <person name="Zhang X."/>
            <person name="Bhonagiri-Palsikar V."/>
            <person name="Minx P."/>
            <person name="Warren W.C."/>
            <person name="Wang Q."/>
            <person name="Zhan B."/>
            <person name="Hotez P.J."/>
            <person name="Sternberg P.W."/>
            <person name="Dougall A."/>
            <person name="Gaze S.T."/>
            <person name="Mulvenna J."/>
            <person name="Sotillo J."/>
            <person name="Ranganathan S."/>
            <person name="Rabelo E.M."/>
            <person name="Wilson R.K."/>
            <person name="Felgner P.L."/>
            <person name="Bethony J."/>
            <person name="Hawdon J.M."/>
            <person name="Gasser R.B."/>
            <person name="Loukas A."/>
            <person name="Mitreva M."/>
        </authorList>
    </citation>
    <scope>NUCLEOTIDE SEQUENCE [LARGE SCALE GENOMIC DNA]</scope>
</reference>
<dbReference type="EMBL" id="KI659029">
    <property type="protein sequence ID" value="ETN80640.1"/>
    <property type="molecule type" value="Genomic_DNA"/>
</dbReference>
<name>W2TF04_NECAM</name>
<gene>
    <name evidence="2" type="ORF">NECAME_09063</name>
</gene>